<comment type="caution">
    <text evidence="1">The sequence shown here is derived from an EMBL/GenBank/DDBJ whole genome shotgun (WGS) entry which is preliminary data.</text>
</comment>
<reference evidence="1" key="1">
    <citation type="journal article" date="2018" name="Genome Biol.">
        <title>SKESA: strategic k-mer extension for scrupulous assemblies.</title>
        <authorList>
            <person name="Souvorov A."/>
            <person name="Agarwala R."/>
            <person name="Lipman D.J."/>
        </authorList>
    </citation>
    <scope>NUCLEOTIDE SEQUENCE</scope>
    <source>
        <strain evidence="1">HN1000</strain>
    </source>
</reference>
<protein>
    <submittedName>
        <fullName evidence="1">Uncharacterized protein</fullName>
    </submittedName>
</protein>
<evidence type="ECO:0000313" key="1">
    <source>
        <dbReference type="EMBL" id="HBH1543802.1"/>
    </source>
</evidence>
<name>A0AAN5VNU9_CLODI</name>
<organism evidence="1 2">
    <name type="scientific">Clostridioides difficile</name>
    <name type="common">Peptoclostridium difficile</name>
    <dbReference type="NCBI Taxonomy" id="1496"/>
    <lineage>
        <taxon>Bacteria</taxon>
        <taxon>Bacillati</taxon>
        <taxon>Bacillota</taxon>
        <taxon>Clostridia</taxon>
        <taxon>Peptostreptococcales</taxon>
        <taxon>Peptostreptococcaceae</taxon>
        <taxon>Clostridioides</taxon>
    </lineage>
</organism>
<evidence type="ECO:0000313" key="2">
    <source>
        <dbReference type="Proteomes" id="UP000878956"/>
    </source>
</evidence>
<dbReference type="AlphaFoldDB" id="A0AAN5VNU9"/>
<reference evidence="1" key="2">
    <citation type="submission" date="2021-06" db="EMBL/GenBank/DDBJ databases">
        <authorList>
            <consortium name="NCBI Pathogen Detection Project"/>
        </authorList>
    </citation>
    <scope>NUCLEOTIDE SEQUENCE</scope>
    <source>
        <strain evidence="1">HN1000</strain>
    </source>
</reference>
<sequence>MIIVMLFFILFVIGLIGFAFYKIKETDPNRGNGASKNNYYADNAQDALMFEDIRDNVIHLGGHQYRAIIKCNSINYNLKTDKEQAVIEIAFQRFINSLSHPISLYVQTKEIDNSRVMDLFQKDIEKTIEEFPLLRDYAILNIDDMNNMFFEIGNNKEKNKYIIVPFNDSTTLTDSNDDEKYEYSLKEIYGRCQRIIDGLTSVGLKAEILNTYDLIDLLYSTYHKDNASQVNNILNGEFLSRIVTGEDRLNKISNNPEATLDWILYEAQIRLKTEILENKIIEDTDKEKATDSMIKIDKIRNSIAGFYKSNENEINKKHENAN</sequence>
<proteinExistence type="predicted"/>
<dbReference type="Proteomes" id="UP000878956">
    <property type="component" value="Unassembled WGS sequence"/>
</dbReference>
<dbReference type="EMBL" id="DAEPXK010000048">
    <property type="protein sequence ID" value="HBH1543802.1"/>
    <property type="molecule type" value="Genomic_DNA"/>
</dbReference>
<gene>
    <name evidence="1" type="ORF">KRM00_003335</name>
</gene>
<accession>A0AAN5VNU9</accession>